<dbReference type="InterPro" id="IPR004843">
    <property type="entry name" value="Calcineurin-like_PHP"/>
</dbReference>
<evidence type="ECO:0000259" key="2">
    <source>
        <dbReference type="Pfam" id="PF00149"/>
    </source>
</evidence>
<dbReference type="InterPro" id="IPR029052">
    <property type="entry name" value="Metallo-depent_PP-like"/>
</dbReference>
<dbReference type="Pfam" id="PF16370">
    <property type="entry name" value="MetallophosC"/>
    <property type="match status" value="1"/>
</dbReference>
<sequence length="628" mass="68565">MLSASSRDRNKLRVPLALTALAVLASAATIVPATAAQASSVTDTWNEAAYRGHVEVVRGRDGSSDASVLTGTVFVDDDRDSVSDRNERGLAGVLVSNGRDVVTTDSRGRYRLPVYDNMTVFVTQPSGYQVPVDESNVAQFHYNHLPEGSPALRYGGIAPTGPLPAAVNFPLVRSHLTKSSEQHCVIAGDLQTYDKEEVEYARKGAIGDLSRRDDYRGCGTLFIGDVVGDDLSLYPDVKGLTSLTNGPARFLPGNHDLDFDARSAEHSFDTFRAQLAPAYYSYDVGDVHVVALNTVRYPCTPEVDNADGRRPQCNNPQTRPAYTGRLDDNQLAWLERDLAKVDRRKLVVVAGHIGLLNFADESSPIHQVAQVGQVYDLLKGRKAVAVAGHSHSIENMRTGDLVKGWRDVYGVERLPFPHITAGAIAGDWYSGALTADGYPVAVGRDGGRPGVLTLDVKGSSFQERYTVTGESDRVQTQLGVNSPTYRRWYAERDAWNDTREGTAPELGDPNVVDRADLAGRTWLTTNFWMGATGSTVSVRLDGDRPRPAVRTQPLRGEAQLAGPEWSDPHAVAQQLVNGGSVADRAMHLWRFELPADLAEGRHRAVVTATDSYGRQFTDTLHFRVVEQR</sequence>
<evidence type="ECO:0000256" key="1">
    <source>
        <dbReference type="SAM" id="SignalP"/>
    </source>
</evidence>
<dbReference type="InterPro" id="IPR032288">
    <property type="entry name" value="Metallophos_C"/>
</dbReference>
<name>A0A1G8JDS3_9ACTN</name>
<dbReference type="Proteomes" id="UP000199202">
    <property type="component" value="Unassembled WGS sequence"/>
</dbReference>
<dbReference type="GO" id="GO:0005975">
    <property type="term" value="P:carbohydrate metabolic process"/>
    <property type="evidence" value="ECO:0007669"/>
    <property type="project" value="UniProtKB-ARBA"/>
</dbReference>
<dbReference type="SUPFAM" id="SSF56300">
    <property type="entry name" value="Metallo-dependent phosphatases"/>
    <property type="match status" value="1"/>
</dbReference>
<accession>A0A1G8JDS3</accession>
<protein>
    <submittedName>
        <fullName evidence="5">Calcineurin-like phosphoesterase</fullName>
    </submittedName>
</protein>
<feature type="domain" description="Calcineurin-like phosphoesterase N-terminal" evidence="4">
    <location>
        <begin position="85"/>
        <end position="145"/>
    </location>
</feature>
<keyword evidence="1" id="KW-0732">Signal</keyword>
<evidence type="ECO:0000313" key="5">
    <source>
        <dbReference type="EMBL" id="SDI29346.1"/>
    </source>
</evidence>
<feature type="chain" id="PRO_5038544826" evidence="1">
    <location>
        <begin position="36"/>
        <end position="628"/>
    </location>
</feature>
<dbReference type="RefSeq" id="WP_176993156.1">
    <property type="nucleotide sequence ID" value="NZ_FNDJ01000005.1"/>
</dbReference>
<organism evidence="5 6">
    <name type="scientific">Nonomuraea jiangxiensis</name>
    <dbReference type="NCBI Taxonomy" id="633440"/>
    <lineage>
        <taxon>Bacteria</taxon>
        <taxon>Bacillati</taxon>
        <taxon>Actinomycetota</taxon>
        <taxon>Actinomycetes</taxon>
        <taxon>Streptosporangiales</taxon>
        <taxon>Streptosporangiaceae</taxon>
        <taxon>Nonomuraea</taxon>
    </lineage>
</organism>
<dbReference type="Pfam" id="PF00149">
    <property type="entry name" value="Metallophos"/>
    <property type="match status" value="1"/>
</dbReference>
<dbReference type="AlphaFoldDB" id="A0A1G8JDS3"/>
<dbReference type="Pfam" id="PF16371">
    <property type="entry name" value="MetallophosN"/>
    <property type="match status" value="1"/>
</dbReference>
<dbReference type="EMBL" id="FNDJ01000005">
    <property type="protein sequence ID" value="SDI29346.1"/>
    <property type="molecule type" value="Genomic_DNA"/>
</dbReference>
<dbReference type="InterPro" id="IPR032285">
    <property type="entry name" value="Metallophos_N"/>
</dbReference>
<feature type="domain" description="Calcineurin-like phosphoesterase" evidence="2">
    <location>
        <begin position="220"/>
        <end position="391"/>
    </location>
</feature>
<evidence type="ECO:0000259" key="3">
    <source>
        <dbReference type="Pfam" id="PF16370"/>
    </source>
</evidence>
<keyword evidence="6" id="KW-1185">Reference proteome</keyword>
<dbReference type="Gene3D" id="2.60.40.10">
    <property type="entry name" value="Immunoglobulins"/>
    <property type="match status" value="1"/>
</dbReference>
<evidence type="ECO:0000313" key="6">
    <source>
        <dbReference type="Proteomes" id="UP000199202"/>
    </source>
</evidence>
<evidence type="ECO:0000259" key="4">
    <source>
        <dbReference type="Pfam" id="PF16371"/>
    </source>
</evidence>
<dbReference type="PANTHER" id="PTHR43143">
    <property type="entry name" value="METALLOPHOSPHOESTERASE, CALCINEURIN SUPERFAMILY"/>
    <property type="match status" value="1"/>
</dbReference>
<dbReference type="Gene3D" id="3.60.21.10">
    <property type="match status" value="1"/>
</dbReference>
<reference evidence="5 6" key="1">
    <citation type="submission" date="2016-10" db="EMBL/GenBank/DDBJ databases">
        <authorList>
            <person name="de Groot N.N."/>
        </authorList>
    </citation>
    <scope>NUCLEOTIDE SEQUENCE [LARGE SCALE GENOMIC DNA]</scope>
    <source>
        <strain evidence="5 6">CGMCC 4.6533</strain>
    </source>
</reference>
<feature type="signal peptide" evidence="1">
    <location>
        <begin position="1"/>
        <end position="35"/>
    </location>
</feature>
<proteinExistence type="predicted"/>
<dbReference type="PANTHER" id="PTHR43143:SF6">
    <property type="entry name" value="BLL3016 PROTEIN"/>
    <property type="match status" value="1"/>
</dbReference>
<dbReference type="GO" id="GO:0016787">
    <property type="term" value="F:hydrolase activity"/>
    <property type="evidence" value="ECO:0007669"/>
    <property type="project" value="InterPro"/>
</dbReference>
<gene>
    <name evidence="5" type="ORF">SAMN05421869_10560</name>
</gene>
<dbReference type="InterPro" id="IPR051918">
    <property type="entry name" value="STPP_CPPED1"/>
</dbReference>
<feature type="domain" description="Calcineurin-like phosphoesterase C-terminal" evidence="3">
    <location>
        <begin position="421"/>
        <end position="616"/>
    </location>
</feature>
<dbReference type="InterPro" id="IPR013783">
    <property type="entry name" value="Ig-like_fold"/>
</dbReference>
<dbReference type="STRING" id="633440.SAMN05421869_10560"/>